<dbReference type="RefSeq" id="WP_067544838.1">
    <property type="nucleotide sequence ID" value="NZ_CP012836.1"/>
</dbReference>
<dbReference type="Pfam" id="PF10988">
    <property type="entry name" value="DUF2807"/>
    <property type="match status" value="1"/>
</dbReference>
<dbReference type="OrthoDB" id="947409at2"/>
<dbReference type="STRING" id="1727163.AO498_06265"/>
<dbReference type="EMBL" id="CP012836">
    <property type="protein sequence ID" value="AMQ56010.1"/>
    <property type="molecule type" value="Genomic_DNA"/>
</dbReference>
<organism evidence="2 3">
    <name type="scientific">Algoriphagus sanaruensis</name>
    <dbReference type="NCBI Taxonomy" id="1727163"/>
    <lineage>
        <taxon>Bacteria</taxon>
        <taxon>Pseudomonadati</taxon>
        <taxon>Bacteroidota</taxon>
        <taxon>Cytophagia</taxon>
        <taxon>Cytophagales</taxon>
        <taxon>Cyclobacteriaceae</taxon>
        <taxon>Algoriphagus</taxon>
    </lineage>
</organism>
<evidence type="ECO:0000259" key="1">
    <source>
        <dbReference type="Pfam" id="PF10988"/>
    </source>
</evidence>
<name>A0A142ELK5_9BACT</name>
<evidence type="ECO:0000313" key="3">
    <source>
        <dbReference type="Proteomes" id="UP000073816"/>
    </source>
</evidence>
<evidence type="ECO:0000313" key="2">
    <source>
        <dbReference type="EMBL" id="AMQ56010.1"/>
    </source>
</evidence>
<dbReference type="InterPro" id="IPR021255">
    <property type="entry name" value="DUF2807"/>
</dbReference>
<proteinExistence type="predicted"/>
<sequence>MKSYIFYLIIPSLILSSCRLEFNKTYTETLRDEQELSGISRIKLSGIMNFHLAYGDDEKLVIEGNEHDLEDIEVITNGSELEIRLEKNGTDFFEKQELEVFITVKELELLQFEGVGNVKTESTLKGEVITIRGDGVGNIQLALEAEKIDAEFNMLGNVTLEGKSTYLKLQNTGMGNINAEELVSENVELISEGIGKVAIHSTEILSLEVNGIGTVSYLGSPEIIKNEINGIGKVIRKKEED</sequence>
<reference evidence="2 3" key="2">
    <citation type="journal article" date="2016" name="Genome Announc.">
        <title>Complete Genome Sequence of Algoriphagus sp. Strain M8-2, Isolated from a Brackish Lake.</title>
        <authorList>
            <person name="Muraguchi Y."/>
            <person name="Kushimoto K."/>
            <person name="Ohtsubo Y."/>
            <person name="Suzuki T."/>
            <person name="Dohra H."/>
            <person name="Kimbara K."/>
            <person name="Shintani M."/>
        </authorList>
    </citation>
    <scope>NUCLEOTIDE SEQUENCE [LARGE SCALE GENOMIC DNA]</scope>
    <source>
        <strain evidence="2 3">M8-2</strain>
    </source>
</reference>
<protein>
    <recommendedName>
        <fullName evidence="1">Putative auto-transporter adhesin head GIN domain-containing protein</fullName>
    </recommendedName>
</protein>
<dbReference type="PATRIC" id="fig|1727163.4.peg.1301"/>
<keyword evidence="3" id="KW-1185">Reference proteome</keyword>
<dbReference type="AlphaFoldDB" id="A0A142ELK5"/>
<dbReference type="Proteomes" id="UP000073816">
    <property type="component" value="Chromosome"/>
</dbReference>
<dbReference type="PANTHER" id="PTHR39200:SF1">
    <property type="entry name" value="AUTO-TRANSPORTER ADHESIN HEAD GIN DOMAIN-CONTAINING PROTEIN-RELATED"/>
    <property type="match status" value="1"/>
</dbReference>
<dbReference type="KEGG" id="alm:AO498_06265"/>
<dbReference type="PANTHER" id="PTHR39200">
    <property type="entry name" value="HYPOTHETICAL EXPORTED PROTEIN"/>
    <property type="match status" value="1"/>
</dbReference>
<gene>
    <name evidence="2" type="ORF">AO498_06265</name>
</gene>
<dbReference type="Gene3D" id="2.160.20.120">
    <property type="match status" value="1"/>
</dbReference>
<dbReference type="PROSITE" id="PS51257">
    <property type="entry name" value="PROKAR_LIPOPROTEIN"/>
    <property type="match status" value="1"/>
</dbReference>
<feature type="domain" description="Putative auto-transporter adhesin head GIN" evidence="1">
    <location>
        <begin position="41"/>
        <end position="221"/>
    </location>
</feature>
<reference evidence="3" key="1">
    <citation type="submission" date="2015-09" db="EMBL/GenBank/DDBJ databases">
        <title>Complete sequence of Algoriphagus sp. M8-2.</title>
        <authorList>
            <person name="Shintani M."/>
        </authorList>
    </citation>
    <scope>NUCLEOTIDE SEQUENCE [LARGE SCALE GENOMIC DNA]</scope>
    <source>
        <strain evidence="3">M8-2</strain>
    </source>
</reference>
<accession>A0A142ELK5</accession>